<proteinExistence type="predicted"/>
<evidence type="ECO:0000313" key="8">
    <source>
        <dbReference type="EMBL" id="VFT89257.1"/>
    </source>
</evidence>
<dbReference type="EMBL" id="VJMH01006906">
    <property type="protein sequence ID" value="KAF0687491.1"/>
    <property type="molecule type" value="Genomic_DNA"/>
</dbReference>
<evidence type="ECO:0000256" key="1">
    <source>
        <dbReference type="SAM" id="MobiDB-lite"/>
    </source>
</evidence>
<dbReference type="EMBL" id="VJMH01000802">
    <property type="protein sequence ID" value="KAF0714396.1"/>
    <property type="molecule type" value="Genomic_DNA"/>
</dbReference>
<dbReference type="AlphaFoldDB" id="A0A485KXG4"/>
<feature type="compositionally biased region" description="Polar residues" evidence="1">
    <location>
        <begin position="44"/>
        <end position="53"/>
    </location>
</feature>
<evidence type="ECO:0000313" key="2">
    <source>
        <dbReference type="EMBL" id="KAF0687491.1"/>
    </source>
</evidence>
<evidence type="ECO:0000313" key="6">
    <source>
        <dbReference type="EMBL" id="VFT80783.1"/>
    </source>
</evidence>
<reference evidence="8 10" key="1">
    <citation type="submission" date="2019-03" db="EMBL/GenBank/DDBJ databases">
        <authorList>
            <person name="Gaulin E."/>
            <person name="Dumas B."/>
        </authorList>
    </citation>
    <scope>NUCLEOTIDE SEQUENCE [LARGE SCALE GENOMIC DNA]</scope>
    <source>
        <strain evidence="8">CBS 568.67</strain>
    </source>
</reference>
<dbReference type="EMBL" id="VJMH01000665">
    <property type="protein sequence ID" value="KAF0714955.1"/>
    <property type="molecule type" value="Genomic_DNA"/>
</dbReference>
<evidence type="ECO:0000313" key="10">
    <source>
        <dbReference type="Proteomes" id="UP000332933"/>
    </source>
</evidence>
<feature type="region of interest" description="Disordered" evidence="1">
    <location>
        <begin position="1"/>
        <end position="79"/>
    </location>
</feature>
<evidence type="ECO:0000313" key="9">
    <source>
        <dbReference type="EMBL" id="VFT97442.1"/>
    </source>
</evidence>
<dbReference type="Proteomes" id="UP000332933">
    <property type="component" value="Unassembled WGS sequence"/>
</dbReference>
<dbReference type="EMBL" id="CAADRA010000665">
    <property type="protein sequence ID" value="VFT80783.1"/>
    <property type="molecule type" value="Genomic_DNA"/>
</dbReference>
<reference evidence="2" key="2">
    <citation type="submission" date="2019-06" db="EMBL/GenBank/DDBJ databases">
        <title>Genomics analysis of Aphanomyces spp. identifies a new class of oomycete effector associated with host adaptation.</title>
        <authorList>
            <person name="Gaulin E."/>
        </authorList>
    </citation>
    <scope>NUCLEOTIDE SEQUENCE</scope>
    <source>
        <strain evidence="2">CBS 578.67</strain>
    </source>
</reference>
<evidence type="ECO:0000313" key="7">
    <source>
        <dbReference type="EMBL" id="VFT81032.1"/>
    </source>
</evidence>
<dbReference type="EMBL" id="CAADRA010005382">
    <property type="protein sequence ID" value="VFT89257.1"/>
    <property type="molecule type" value="Genomic_DNA"/>
</dbReference>
<name>A0A485KXG4_9STRA</name>
<protein>
    <submittedName>
        <fullName evidence="8">Aste57867_12406 protein</fullName>
    </submittedName>
    <submittedName>
        <fullName evidence="9">Aste57867_20763 protein</fullName>
    </submittedName>
    <submittedName>
        <fullName evidence="6">Aste57867_3624 protein</fullName>
    </submittedName>
    <submittedName>
        <fullName evidence="7">Aste57867_3887 protein</fullName>
    </submittedName>
</protein>
<dbReference type="EMBL" id="CAADRA010006932">
    <property type="protein sequence ID" value="VFT97442.1"/>
    <property type="molecule type" value="Genomic_DNA"/>
</dbReference>
<gene>
    <name evidence="8" type="primary">Aste57867_12406</name>
    <name evidence="9" type="synonym">Aste57867_20763</name>
    <name evidence="6" type="synonym">Aste57867_3624</name>
    <name evidence="7" type="synonym">Aste57867_3887</name>
    <name evidence="5" type="ORF">As57867_003613</name>
    <name evidence="4" type="ORF">As57867_003876</name>
    <name evidence="3" type="ORF">As57867_012360</name>
    <name evidence="2" type="ORF">As57867_020695</name>
    <name evidence="8" type="ORF">ASTE57867_12406</name>
    <name evidence="9" type="ORF">ASTE57867_20763</name>
    <name evidence="6" type="ORF">ASTE57867_3624</name>
    <name evidence="7" type="ORF">ASTE57867_3887</name>
</gene>
<dbReference type="EMBL" id="CAADRA010000802">
    <property type="protein sequence ID" value="VFT81032.1"/>
    <property type="molecule type" value="Genomic_DNA"/>
</dbReference>
<accession>A0A485KXG4</accession>
<evidence type="ECO:0000313" key="5">
    <source>
        <dbReference type="EMBL" id="KAF0714955.1"/>
    </source>
</evidence>
<evidence type="ECO:0000313" key="3">
    <source>
        <dbReference type="EMBL" id="KAF0696873.1"/>
    </source>
</evidence>
<sequence length="284" mass="31296">MDLRRRLRDPLHLQASTPDWSSDDQDLTSEVADPSPHGFDPNRSDQICDSTPNDDSHDDASMIGCEESNSDLPPPTQRKRDLGYRIEHRANSPEQRELDKRVRSVQDATHEVTLDTTEDPCSSSEYIVYSDDTGGDDRSRSSSLGDLFESRSVVEESHVDVEIPVAAPEILCTDRSVSVPAGMDSFESRSENTSHAQTEQARLQMVQYLAQAATAHSISTAIVETTKTIRQPFSNLAWQMALPPIQADEVTDLSSTPARALPIRSYEAATVPASEVAAFVPLEI</sequence>
<organism evidence="8 10">
    <name type="scientific">Aphanomyces stellatus</name>
    <dbReference type="NCBI Taxonomy" id="120398"/>
    <lineage>
        <taxon>Eukaryota</taxon>
        <taxon>Sar</taxon>
        <taxon>Stramenopiles</taxon>
        <taxon>Oomycota</taxon>
        <taxon>Saprolegniomycetes</taxon>
        <taxon>Saprolegniales</taxon>
        <taxon>Verrucalvaceae</taxon>
        <taxon>Aphanomyces</taxon>
    </lineage>
</organism>
<keyword evidence="10" id="KW-1185">Reference proteome</keyword>
<dbReference type="EMBL" id="VJMH01005361">
    <property type="protein sequence ID" value="KAF0696873.1"/>
    <property type="molecule type" value="Genomic_DNA"/>
</dbReference>
<evidence type="ECO:0000313" key="4">
    <source>
        <dbReference type="EMBL" id="KAF0714396.1"/>
    </source>
</evidence>
<feature type="compositionally biased region" description="Basic and acidic residues" evidence="1">
    <location>
        <begin position="1"/>
        <end position="11"/>
    </location>
</feature>